<accession>A0A4C1W2S1</accession>
<sequence>MLTGFRKTCAPLSYNRSRDLRSECADVTGRMRVHRLWGGRGGRARFCGCRAPRRKVVKLNRLQAAAAPDGVRGPPRRAPVCVKCIQGYSK</sequence>
<evidence type="ECO:0000313" key="1">
    <source>
        <dbReference type="EMBL" id="GBP44494.1"/>
    </source>
</evidence>
<name>A0A4C1W2S1_EUMVA</name>
<comment type="caution">
    <text evidence="1">The sequence shown here is derived from an EMBL/GenBank/DDBJ whole genome shotgun (WGS) entry which is preliminary data.</text>
</comment>
<dbReference type="EMBL" id="BGZK01000453">
    <property type="protein sequence ID" value="GBP44494.1"/>
    <property type="molecule type" value="Genomic_DNA"/>
</dbReference>
<reference evidence="1 2" key="1">
    <citation type="journal article" date="2019" name="Commun. Biol.">
        <title>The bagworm genome reveals a unique fibroin gene that provides high tensile strength.</title>
        <authorList>
            <person name="Kono N."/>
            <person name="Nakamura H."/>
            <person name="Ohtoshi R."/>
            <person name="Tomita M."/>
            <person name="Numata K."/>
            <person name="Arakawa K."/>
        </authorList>
    </citation>
    <scope>NUCLEOTIDE SEQUENCE [LARGE SCALE GENOMIC DNA]</scope>
</reference>
<dbReference type="AlphaFoldDB" id="A0A4C1W2S1"/>
<gene>
    <name evidence="1" type="ORF">EVAR_39505_1</name>
</gene>
<proteinExistence type="predicted"/>
<evidence type="ECO:0000313" key="2">
    <source>
        <dbReference type="Proteomes" id="UP000299102"/>
    </source>
</evidence>
<keyword evidence="2" id="KW-1185">Reference proteome</keyword>
<protein>
    <submittedName>
        <fullName evidence="1">Uncharacterized protein</fullName>
    </submittedName>
</protein>
<dbReference type="Proteomes" id="UP000299102">
    <property type="component" value="Unassembled WGS sequence"/>
</dbReference>
<organism evidence="1 2">
    <name type="scientific">Eumeta variegata</name>
    <name type="common">Bagworm moth</name>
    <name type="synonym">Eumeta japonica</name>
    <dbReference type="NCBI Taxonomy" id="151549"/>
    <lineage>
        <taxon>Eukaryota</taxon>
        <taxon>Metazoa</taxon>
        <taxon>Ecdysozoa</taxon>
        <taxon>Arthropoda</taxon>
        <taxon>Hexapoda</taxon>
        <taxon>Insecta</taxon>
        <taxon>Pterygota</taxon>
        <taxon>Neoptera</taxon>
        <taxon>Endopterygota</taxon>
        <taxon>Lepidoptera</taxon>
        <taxon>Glossata</taxon>
        <taxon>Ditrysia</taxon>
        <taxon>Tineoidea</taxon>
        <taxon>Psychidae</taxon>
        <taxon>Oiketicinae</taxon>
        <taxon>Eumeta</taxon>
    </lineage>
</organism>